<organism evidence="3 4">
    <name type="scientific">Asbolus verrucosus</name>
    <name type="common">Desert ironclad beetle</name>
    <dbReference type="NCBI Taxonomy" id="1661398"/>
    <lineage>
        <taxon>Eukaryota</taxon>
        <taxon>Metazoa</taxon>
        <taxon>Ecdysozoa</taxon>
        <taxon>Arthropoda</taxon>
        <taxon>Hexapoda</taxon>
        <taxon>Insecta</taxon>
        <taxon>Pterygota</taxon>
        <taxon>Neoptera</taxon>
        <taxon>Endopterygota</taxon>
        <taxon>Coleoptera</taxon>
        <taxon>Polyphaga</taxon>
        <taxon>Cucujiformia</taxon>
        <taxon>Tenebrionidae</taxon>
        <taxon>Pimeliinae</taxon>
        <taxon>Asbolus</taxon>
    </lineage>
</organism>
<sequence length="103" mass="10720">MKLVVLTVAVCVVAADRLENTYLAPTSAKTASGSSFLAPPQRLDGAFSSRTGSSYVPPASGPVPSQLYNAPSVRTYSGHIGGAPVAILRFNNDNAGDGTYRFE</sequence>
<evidence type="ECO:0000256" key="1">
    <source>
        <dbReference type="SAM" id="MobiDB-lite"/>
    </source>
</evidence>
<feature type="region of interest" description="Disordered" evidence="1">
    <location>
        <begin position="27"/>
        <end position="60"/>
    </location>
</feature>
<comment type="caution">
    <text evidence="3">The sequence shown here is derived from an EMBL/GenBank/DDBJ whole genome shotgun (WGS) entry which is preliminary data.</text>
</comment>
<dbReference type="EMBL" id="QDEB01053401">
    <property type="protein sequence ID" value="RZC37347.1"/>
    <property type="molecule type" value="Genomic_DNA"/>
</dbReference>
<evidence type="ECO:0000313" key="3">
    <source>
        <dbReference type="EMBL" id="RZC37347.1"/>
    </source>
</evidence>
<dbReference type="OrthoDB" id="6379191at2759"/>
<keyword evidence="2" id="KW-0732">Signal</keyword>
<dbReference type="AlphaFoldDB" id="A0A482VYI9"/>
<keyword evidence="4" id="KW-1185">Reference proteome</keyword>
<reference evidence="3 4" key="1">
    <citation type="submission" date="2017-03" db="EMBL/GenBank/DDBJ databases">
        <title>Genome of the blue death feigning beetle - Asbolus verrucosus.</title>
        <authorList>
            <person name="Rider S.D."/>
        </authorList>
    </citation>
    <scope>NUCLEOTIDE SEQUENCE [LARGE SCALE GENOMIC DNA]</scope>
    <source>
        <strain evidence="3">Butters</strain>
        <tissue evidence="3">Head and leg muscle</tissue>
    </source>
</reference>
<evidence type="ECO:0000256" key="2">
    <source>
        <dbReference type="SAM" id="SignalP"/>
    </source>
</evidence>
<name>A0A482VYI9_ASBVE</name>
<proteinExistence type="predicted"/>
<accession>A0A482VYI9</accession>
<feature type="signal peptide" evidence="2">
    <location>
        <begin position="1"/>
        <end position="15"/>
    </location>
</feature>
<feature type="chain" id="PRO_5019815232" evidence="2">
    <location>
        <begin position="16"/>
        <end position="103"/>
    </location>
</feature>
<protein>
    <submittedName>
        <fullName evidence="3">Uncharacterized protein</fullName>
    </submittedName>
</protein>
<gene>
    <name evidence="3" type="ORF">BDFB_007786</name>
</gene>
<evidence type="ECO:0000313" key="4">
    <source>
        <dbReference type="Proteomes" id="UP000292052"/>
    </source>
</evidence>
<dbReference type="Proteomes" id="UP000292052">
    <property type="component" value="Unassembled WGS sequence"/>
</dbReference>